<dbReference type="PANTHER" id="PTHR11125:SF7">
    <property type="entry name" value="TRANSCRIPTION ELONGATION FACTOR SPT5"/>
    <property type="match status" value="1"/>
</dbReference>
<dbReference type="InterPro" id="IPR014722">
    <property type="entry name" value="Rib_uL2_dom2"/>
</dbReference>
<dbReference type="Proteomes" id="UP000271098">
    <property type="component" value="Unassembled WGS sequence"/>
</dbReference>
<evidence type="ECO:0000313" key="5">
    <source>
        <dbReference type="EMBL" id="VDN29512.1"/>
    </source>
</evidence>
<dbReference type="PANTHER" id="PTHR11125">
    <property type="entry name" value="SUPPRESSOR OF TY 5"/>
    <property type="match status" value="1"/>
</dbReference>
<feature type="region of interest" description="Disordered" evidence="3">
    <location>
        <begin position="1"/>
        <end position="35"/>
    </location>
</feature>
<dbReference type="GO" id="GO:0003729">
    <property type="term" value="F:mRNA binding"/>
    <property type="evidence" value="ECO:0007669"/>
    <property type="project" value="TreeGrafter"/>
</dbReference>
<dbReference type="CDD" id="cd06085">
    <property type="entry name" value="KOW_Spt5_5"/>
    <property type="match status" value="1"/>
</dbReference>
<keyword evidence="2" id="KW-0539">Nucleus</keyword>
<proteinExistence type="predicted"/>
<gene>
    <name evidence="5" type="ORF">GPUH_LOCUS17283</name>
</gene>
<dbReference type="InterPro" id="IPR041978">
    <property type="entry name" value="KOW_Spt5_5"/>
</dbReference>
<dbReference type="WBParaSite" id="GPUH_0001730601-mRNA-1">
    <property type="protein sequence ID" value="GPUH_0001730601-mRNA-1"/>
    <property type="gene ID" value="GPUH_0001730601"/>
</dbReference>
<evidence type="ECO:0000256" key="2">
    <source>
        <dbReference type="ARBA" id="ARBA00023242"/>
    </source>
</evidence>
<dbReference type="InterPro" id="IPR039659">
    <property type="entry name" value="SPT5"/>
</dbReference>
<dbReference type="GO" id="GO:0032784">
    <property type="term" value="P:regulation of DNA-templated transcription elongation"/>
    <property type="evidence" value="ECO:0007669"/>
    <property type="project" value="InterPro"/>
</dbReference>
<protein>
    <submittedName>
        <fullName evidence="7">CTD domain-containing protein</fullName>
    </submittedName>
</protein>
<comment type="subcellular location">
    <subcellularLocation>
        <location evidence="1">Nucleus</location>
    </subcellularLocation>
</comment>
<dbReference type="Gene3D" id="2.30.30.30">
    <property type="match status" value="1"/>
</dbReference>
<sequence>MATPDPFSSPRHVELGGQTPRPGNMSSGRSVRGGATPSQHVLFVAEGSSIGVPSTGAFDVQNRVRRDNQIIGKSVRITQGPLKGYFGIVKDATEQTARVELHSSCKTISVDRSRIMIVGDAMPGGEALGGLLGRTPSGDSRTPMYTGGGKTPMYGSQTPMYGSQTPMHDGARTPHYGAMTPSYDGARTPSAWDPSTTPAYTINDEMPSVDSFSVPSGSAHTPRYNPESSTGQPYTPMTPGGMYSDYAAPSPYTENRKFISGLIRISVIIDIPISANADNDNAGADFDTIPLHVLNAGEWVSVDVIVKFRGTYDDRELRGQQATVKSVDTLEGRCTVYSFELDREITVYFDQIEPIRPEQGDRVSPCHHLIIVIIFLGYHGCYYPTKNSNTVRASNPSFQCRRFC</sequence>
<dbReference type="InterPro" id="IPR041980">
    <property type="entry name" value="KOW_Spt5_6_metazoa"/>
</dbReference>
<dbReference type="OrthoDB" id="28901at2759"/>
<organism evidence="7">
    <name type="scientific">Gongylonema pulchrum</name>
    <dbReference type="NCBI Taxonomy" id="637853"/>
    <lineage>
        <taxon>Eukaryota</taxon>
        <taxon>Metazoa</taxon>
        <taxon>Ecdysozoa</taxon>
        <taxon>Nematoda</taxon>
        <taxon>Chromadorea</taxon>
        <taxon>Rhabditida</taxon>
        <taxon>Spirurina</taxon>
        <taxon>Spiruromorpha</taxon>
        <taxon>Spiruroidea</taxon>
        <taxon>Gongylonematidae</taxon>
        <taxon>Gongylonema</taxon>
    </lineage>
</organism>
<evidence type="ECO:0000256" key="3">
    <source>
        <dbReference type="SAM" id="MobiDB-lite"/>
    </source>
</evidence>
<reference evidence="5 6" key="2">
    <citation type="submission" date="2018-11" db="EMBL/GenBank/DDBJ databases">
        <authorList>
            <consortium name="Pathogen Informatics"/>
        </authorList>
    </citation>
    <scope>NUCLEOTIDE SEQUENCE [LARGE SCALE GENOMIC DNA]</scope>
</reference>
<evidence type="ECO:0000313" key="6">
    <source>
        <dbReference type="Proteomes" id="UP000271098"/>
    </source>
</evidence>
<dbReference type="GO" id="GO:0006357">
    <property type="term" value="P:regulation of transcription by RNA polymerase II"/>
    <property type="evidence" value="ECO:0007669"/>
    <property type="project" value="InterPro"/>
</dbReference>
<feature type="region of interest" description="Disordered" evidence="3">
    <location>
        <begin position="201"/>
        <end position="233"/>
    </location>
</feature>
<name>A0A183E8J3_9BILA</name>
<feature type="domain" description="Spt5 C-terminal" evidence="4">
    <location>
        <begin position="139"/>
        <end position="251"/>
    </location>
</feature>
<keyword evidence="6" id="KW-1185">Reference proteome</keyword>
<dbReference type="SMART" id="SM01104">
    <property type="entry name" value="CTD"/>
    <property type="match status" value="1"/>
</dbReference>
<dbReference type="Pfam" id="PF23290">
    <property type="entry name" value="KOW5_SPT5"/>
    <property type="match status" value="1"/>
</dbReference>
<evidence type="ECO:0000313" key="7">
    <source>
        <dbReference type="WBParaSite" id="GPUH_0001730601-mRNA-1"/>
    </source>
</evidence>
<feature type="compositionally biased region" description="Polar residues" evidence="3">
    <location>
        <begin position="210"/>
        <end position="219"/>
    </location>
</feature>
<evidence type="ECO:0000256" key="1">
    <source>
        <dbReference type="ARBA" id="ARBA00004123"/>
    </source>
</evidence>
<reference evidence="7" key="1">
    <citation type="submission" date="2016-06" db="UniProtKB">
        <authorList>
            <consortium name="WormBaseParasite"/>
        </authorList>
    </citation>
    <scope>IDENTIFICATION</scope>
</reference>
<dbReference type="Pfam" id="PF23288">
    <property type="entry name" value="KOW6_SPT5"/>
    <property type="match status" value="1"/>
</dbReference>
<dbReference type="GO" id="GO:0006368">
    <property type="term" value="P:transcription elongation by RNA polymerase II"/>
    <property type="evidence" value="ECO:0007669"/>
    <property type="project" value="TreeGrafter"/>
</dbReference>
<evidence type="ECO:0000259" key="4">
    <source>
        <dbReference type="SMART" id="SM01104"/>
    </source>
</evidence>
<dbReference type="AlphaFoldDB" id="A0A183E8J3"/>
<dbReference type="GO" id="GO:0032044">
    <property type="term" value="C:DSIF complex"/>
    <property type="evidence" value="ECO:0007669"/>
    <property type="project" value="TreeGrafter"/>
</dbReference>
<dbReference type="InterPro" id="IPR024945">
    <property type="entry name" value="Spt5_C_dom"/>
</dbReference>
<dbReference type="EMBL" id="UYRT01084962">
    <property type="protein sequence ID" value="VDN29512.1"/>
    <property type="molecule type" value="Genomic_DNA"/>
</dbReference>
<accession>A0A183E8J3</accession>